<feature type="compositionally biased region" description="Basic and acidic residues" evidence="3">
    <location>
        <begin position="92"/>
        <end position="101"/>
    </location>
</feature>
<dbReference type="FunFam" id="2.30.30.40:FF:000016">
    <property type="entry name" value="RIMS-binding protein 2 isoform X2"/>
    <property type="match status" value="1"/>
</dbReference>
<feature type="region of interest" description="Disordered" evidence="3">
    <location>
        <begin position="197"/>
        <end position="272"/>
    </location>
</feature>
<protein>
    <recommendedName>
        <fullName evidence="4">SH3 domain-containing protein</fullName>
    </recommendedName>
</protein>
<dbReference type="AlphaFoldDB" id="A0A8T3DGI8"/>
<dbReference type="GO" id="GO:0045202">
    <property type="term" value="C:synapse"/>
    <property type="evidence" value="ECO:0007669"/>
    <property type="project" value="GOC"/>
</dbReference>
<evidence type="ECO:0000313" key="6">
    <source>
        <dbReference type="Proteomes" id="UP000829720"/>
    </source>
</evidence>
<dbReference type="InterPro" id="IPR035755">
    <property type="entry name" value="RIM-BP_SH3_3"/>
</dbReference>
<keyword evidence="6" id="KW-1185">Reference proteome</keyword>
<dbReference type="InterPro" id="IPR001452">
    <property type="entry name" value="SH3_domain"/>
</dbReference>
<feature type="compositionally biased region" description="Basic and acidic residues" evidence="3">
    <location>
        <begin position="221"/>
        <end position="238"/>
    </location>
</feature>
<feature type="region of interest" description="Disordered" evidence="3">
    <location>
        <begin position="288"/>
        <end position="339"/>
    </location>
</feature>
<evidence type="ECO:0000259" key="4">
    <source>
        <dbReference type="PROSITE" id="PS50002"/>
    </source>
</evidence>
<dbReference type="Pfam" id="PF07653">
    <property type="entry name" value="SH3_2"/>
    <property type="match status" value="2"/>
</dbReference>
<feature type="compositionally biased region" description="Basic and acidic residues" evidence="3">
    <location>
        <begin position="330"/>
        <end position="339"/>
    </location>
</feature>
<feature type="domain" description="SH3" evidence="4">
    <location>
        <begin position="657"/>
        <end position="724"/>
    </location>
</feature>
<dbReference type="OrthoDB" id="4158657at2759"/>
<feature type="compositionally biased region" description="Basic residues" evidence="3">
    <location>
        <begin position="315"/>
        <end position="327"/>
    </location>
</feature>
<feature type="region of interest" description="Disordered" evidence="3">
    <location>
        <begin position="144"/>
        <end position="175"/>
    </location>
</feature>
<feature type="compositionally biased region" description="Polar residues" evidence="3">
    <location>
        <begin position="102"/>
        <end position="123"/>
    </location>
</feature>
<dbReference type="PANTHER" id="PTHR14234:SF19">
    <property type="entry name" value="RIM-BINDING PROTEIN, ISOFORM F"/>
    <property type="match status" value="1"/>
</dbReference>
<feature type="region of interest" description="Disordered" evidence="3">
    <location>
        <begin position="419"/>
        <end position="524"/>
    </location>
</feature>
<feature type="domain" description="SH3" evidence="4">
    <location>
        <begin position="553"/>
        <end position="621"/>
    </location>
</feature>
<proteinExistence type="predicted"/>
<reference evidence="5" key="1">
    <citation type="submission" date="2021-01" db="EMBL/GenBank/DDBJ databases">
        <authorList>
            <person name="Zahm M."/>
            <person name="Roques C."/>
            <person name="Cabau C."/>
            <person name="Klopp C."/>
            <person name="Donnadieu C."/>
            <person name="Jouanno E."/>
            <person name="Lampietro C."/>
            <person name="Louis A."/>
            <person name="Herpin A."/>
            <person name="Echchiki A."/>
            <person name="Berthelot C."/>
            <person name="Parey E."/>
            <person name="Roest-Crollius H."/>
            <person name="Braasch I."/>
            <person name="Postlethwait J."/>
            <person name="Bobe J."/>
            <person name="Montfort J."/>
            <person name="Bouchez O."/>
            <person name="Begum T."/>
            <person name="Mejri S."/>
            <person name="Adams A."/>
            <person name="Chen W.-J."/>
            <person name="Guiguen Y."/>
        </authorList>
    </citation>
    <scope>NUCLEOTIDE SEQUENCE</scope>
    <source>
        <tissue evidence="5">Blood</tissue>
    </source>
</reference>
<dbReference type="PANTHER" id="PTHR14234">
    <property type="entry name" value="RIM BINDING PROTEIN-RELATED"/>
    <property type="match status" value="1"/>
</dbReference>
<feature type="compositionally biased region" description="Acidic residues" evidence="3">
    <location>
        <begin position="200"/>
        <end position="212"/>
    </location>
</feature>
<dbReference type="PROSITE" id="PS50002">
    <property type="entry name" value="SH3"/>
    <property type="match status" value="2"/>
</dbReference>
<evidence type="ECO:0000256" key="2">
    <source>
        <dbReference type="PROSITE-ProRule" id="PRU00192"/>
    </source>
</evidence>
<dbReference type="InterPro" id="IPR040325">
    <property type="entry name" value="RIMBP1/2/3"/>
</dbReference>
<evidence type="ECO:0000256" key="3">
    <source>
        <dbReference type="SAM" id="MobiDB-lite"/>
    </source>
</evidence>
<feature type="compositionally biased region" description="Basic and acidic residues" evidence="3">
    <location>
        <begin position="468"/>
        <end position="481"/>
    </location>
</feature>
<dbReference type="EMBL" id="JAERUA010000011">
    <property type="protein sequence ID" value="KAI1893545.1"/>
    <property type="molecule type" value="Genomic_DNA"/>
</dbReference>
<name>A0A8T3DGI8_9TELE</name>
<evidence type="ECO:0000256" key="1">
    <source>
        <dbReference type="ARBA" id="ARBA00022443"/>
    </source>
</evidence>
<sequence length="762" mass="85280">MKIPTISVSEYLEHVVSSAELSTPSSPTPVLPQEEVPEVGPRDSADTQPHLPVLSNPPQPSPLEPETVTWEDGSSQERAQVGSVDETSPLDQGHHTTKPEYTESQDNSYLKTPQNCGSTGLSETESDCCLTEAGAISDLSDLLEEDEGLYSDNTGAEIQEGADEDSKTDTWETDSDEEILERILRSQTPHSKELFSIPEVTEEEDNCQEPEEPERSSCTTSRDRQLNTKLKGYEDPKLHQNIRTPGTERAYEDLSGYMTIPPPKSKSRHRVHYSNTVDTITYQREEYDSDSSVYIPSKREEYDSDSSVYIPSRETRRHRQKSHRPPHQRGGPERSGDRLRREAILRSQMASNRLSSGRYLGGKMVVRTRAPVGSGMEIDVEYGTEDDEEAPPYDPAGVVVEQMSSEWWLEDGRSEVVDKLRDCPGPDTTRPKKQRPLRVTFEDEVTELNPDSQSRRTSGSLRTGGSYSRERGHVGAEDLAIRRQTSPQRAKLDHRARSYSADSGCTREALSHRGPQMTSKSPKTARAEARQLKDGVRIASPEFEEPLSPQWDDDARIFVALFTYDPTVMSPNPDTAEEELPFKEGQIIKVYGDKDRDGFYCGELGGRFGYVPCNMVSEIQVEDEVARAQLLKKGFLSPESSIDKKDPVKAVNGPQDTIPRRMVAIFDYDPRESSPNADIEAELSFCAGDIIHIFGDMDEDGFYYGDLNGQRGLVPSNFLQAHPAPGDEGAGKTTQEPEMLEMPESRRGSQRQRRKSVYAFNP</sequence>
<dbReference type="Proteomes" id="UP000829720">
    <property type="component" value="Unassembled WGS sequence"/>
</dbReference>
<dbReference type="InterPro" id="IPR035753">
    <property type="entry name" value="RIM-BP_SH3_2"/>
</dbReference>
<feature type="region of interest" description="Disordered" evidence="3">
    <location>
        <begin position="722"/>
        <end position="762"/>
    </location>
</feature>
<gene>
    <name evidence="5" type="ORF">AGOR_G00124830</name>
</gene>
<dbReference type="InterPro" id="IPR036028">
    <property type="entry name" value="SH3-like_dom_sf"/>
</dbReference>
<dbReference type="GO" id="GO:0007274">
    <property type="term" value="P:neuromuscular synaptic transmission"/>
    <property type="evidence" value="ECO:0007669"/>
    <property type="project" value="TreeGrafter"/>
</dbReference>
<organism evidence="5 6">
    <name type="scientific">Albula goreensis</name>
    <dbReference type="NCBI Taxonomy" id="1534307"/>
    <lineage>
        <taxon>Eukaryota</taxon>
        <taxon>Metazoa</taxon>
        <taxon>Chordata</taxon>
        <taxon>Craniata</taxon>
        <taxon>Vertebrata</taxon>
        <taxon>Euteleostomi</taxon>
        <taxon>Actinopterygii</taxon>
        <taxon>Neopterygii</taxon>
        <taxon>Teleostei</taxon>
        <taxon>Albuliformes</taxon>
        <taxon>Albulidae</taxon>
        <taxon>Albula</taxon>
    </lineage>
</organism>
<feature type="compositionally biased region" description="Polar residues" evidence="3">
    <location>
        <begin position="449"/>
        <end position="466"/>
    </location>
</feature>
<dbReference type="SMART" id="SM00326">
    <property type="entry name" value="SH3"/>
    <property type="match status" value="2"/>
</dbReference>
<dbReference type="FunFam" id="2.30.30.40:FF:000023">
    <property type="entry name" value="RIMS-binding protein 2 isoform F"/>
    <property type="match status" value="1"/>
</dbReference>
<dbReference type="CDD" id="cd12013">
    <property type="entry name" value="SH3_RIM-BP_3"/>
    <property type="match status" value="1"/>
</dbReference>
<dbReference type="SUPFAM" id="SSF50044">
    <property type="entry name" value="SH3-domain"/>
    <property type="match status" value="2"/>
</dbReference>
<feature type="region of interest" description="Disordered" evidence="3">
    <location>
        <begin position="17"/>
        <end position="125"/>
    </location>
</feature>
<comment type="caution">
    <text evidence="5">The sequence shown here is derived from an EMBL/GenBank/DDBJ whole genome shotgun (WGS) entry which is preliminary data.</text>
</comment>
<keyword evidence="1 2" id="KW-0728">SH3 domain</keyword>
<evidence type="ECO:0000313" key="5">
    <source>
        <dbReference type="EMBL" id="KAI1893545.1"/>
    </source>
</evidence>
<dbReference type="CDD" id="cd12012">
    <property type="entry name" value="SH3_RIM-BP_2"/>
    <property type="match status" value="1"/>
</dbReference>
<accession>A0A8T3DGI8</accession>
<dbReference type="Gene3D" id="2.30.30.40">
    <property type="entry name" value="SH3 Domains"/>
    <property type="match status" value="2"/>
</dbReference>